<protein>
    <submittedName>
        <fullName evidence="2">Class I SAM-dependent methyltransferase</fullName>
    </submittedName>
</protein>
<dbReference type="InterPro" id="IPR029063">
    <property type="entry name" value="SAM-dependent_MTases_sf"/>
</dbReference>
<dbReference type="InterPro" id="IPR050508">
    <property type="entry name" value="Methyltransf_Superfamily"/>
</dbReference>
<evidence type="ECO:0000313" key="3">
    <source>
        <dbReference type="Proteomes" id="UP001611383"/>
    </source>
</evidence>
<dbReference type="Proteomes" id="UP001611383">
    <property type="component" value="Chromosome"/>
</dbReference>
<name>A0ABY9WNE7_9BACT</name>
<dbReference type="PANTHER" id="PTHR42912:SF93">
    <property type="entry name" value="N6-ADENOSINE-METHYLTRANSFERASE TMT1A"/>
    <property type="match status" value="1"/>
</dbReference>
<feature type="domain" description="Methyltransferase" evidence="1">
    <location>
        <begin position="53"/>
        <end position="151"/>
    </location>
</feature>
<keyword evidence="2" id="KW-0808">Transferase</keyword>
<dbReference type="PANTHER" id="PTHR42912">
    <property type="entry name" value="METHYLTRANSFERASE"/>
    <property type="match status" value="1"/>
</dbReference>
<gene>
    <name evidence="2" type="ORF">F0U60_03620</name>
</gene>
<dbReference type="RefSeq" id="WP_395813965.1">
    <property type="nucleotide sequence ID" value="NZ_CP043494.1"/>
</dbReference>
<dbReference type="GO" id="GO:0008168">
    <property type="term" value="F:methyltransferase activity"/>
    <property type="evidence" value="ECO:0007669"/>
    <property type="project" value="UniProtKB-KW"/>
</dbReference>
<evidence type="ECO:0000259" key="1">
    <source>
        <dbReference type="Pfam" id="PF13649"/>
    </source>
</evidence>
<dbReference type="SUPFAM" id="SSF53335">
    <property type="entry name" value="S-adenosyl-L-methionine-dependent methyltransferases"/>
    <property type="match status" value="1"/>
</dbReference>
<evidence type="ECO:0000313" key="2">
    <source>
        <dbReference type="EMBL" id="WNG43282.1"/>
    </source>
</evidence>
<accession>A0ABY9WNE7</accession>
<reference evidence="2 3" key="1">
    <citation type="submission" date="2019-08" db="EMBL/GenBank/DDBJ databases">
        <title>Archangium and Cystobacter genomes.</title>
        <authorList>
            <person name="Chen I.-C.K."/>
            <person name="Wielgoss S."/>
        </authorList>
    </citation>
    <scope>NUCLEOTIDE SEQUENCE [LARGE SCALE GENOMIC DNA]</scope>
    <source>
        <strain evidence="2 3">Cbm 6</strain>
    </source>
</reference>
<dbReference type="Pfam" id="PF13649">
    <property type="entry name" value="Methyltransf_25"/>
    <property type="match status" value="1"/>
</dbReference>
<dbReference type="InterPro" id="IPR041698">
    <property type="entry name" value="Methyltransf_25"/>
</dbReference>
<dbReference type="CDD" id="cd02440">
    <property type="entry name" value="AdoMet_MTases"/>
    <property type="match status" value="1"/>
</dbReference>
<organism evidence="2 3">
    <name type="scientific">Archangium minus</name>
    <dbReference type="NCBI Taxonomy" id="83450"/>
    <lineage>
        <taxon>Bacteria</taxon>
        <taxon>Pseudomonadati</taxon>
        <taxon>Myxococcota</taxon>
        <taxon>Myxococcia</taxon>
        <taxon>Myxococcales</taxon>
        <taxon>Cystobacterineae</taxon>
        <taxon>Archangiaceae</taxon>
        <taxon>Archangium</taxon>
    </lineage>
</organism>
<dbReference type="Gene3D" id="3.40.50.150">
    <property type="entry name" value="Vaccinia Virus protein VP39"/>
    <property type="match status" value="1"/>
</dbReference>
<keyword evidence="3" id="KW-1185">Reference proteome</keyword>
<keyword evidence="2" id="KW-0489">Methyltransferase</keyword>
<proteinExistence type="predicted"/>
<dbReference type="GO" id="GO:0032259">
    <property type="term" value="P:methylation"/>
    <property type="evidence" value="ECO:0007669"/>
    <property type="project" value="UniProtKB-KW"/>
</dbReference>
<dbReference type="EMBL" id="CP043494">
    <property type="protein sequence ID" value="WNG43282.1"/>
    <property type="molecule type" value="Genomic_DNA"/>
</dbReference>
<sequence>MHANEAMAHKFGAQRAAVYDAQSTAYIAGYQAMHELSAAAMTTALAGRDVASVLCVGVGTGQDVLPYARYGAPGWRFTGVDPSADMLAVAEKRLAAAGLLERTRLLTGHLRDLPPEPLFDGAEMIGVLHHVDEEEDRLALLREVTRRLKPGAPCIIGGRVGADPVLQAVEAEVCRANGGSPEVLELRRKARASLRPPESEAALFELLGRAGLGSPRLLFASLDFKAFLTRRD</sequence>